<evidence type="ECO:0000313" key="2">
    <source>
        <dbReference type="Proteomes" id="UP001141806"/>
    </source>
</evidence>
<comment type="caution">
    <text evidence="1">The sequence shown here is derived from an EMBL/GenBank/DDBJ whole genome shotgun (WGS) entry which is preliminary data.</text>
</comment>
<name>A0A9Q0KBY3_9MAGN</name>
<gene>
    <name evidence="1" type="ORF">NE237_019463</name>
</gene>
<evidence type="ECO:0000313" key="1">
    <source>
        <dbReference type="EMBL" id="KAJ4967614.1"/>
    </source>
</evidence>
<proteinExistence type="predicted"/>
<protein>
    <submittedName>
        <fullName evidence="1">Uncharacterized protein</fullName>
    </submittedName>
</protein>
<keyword evidence="2" id="KW-1185">Reference proteome</keyword>
<reference evidence="1" key="1">
    <citation type="journal article" date="2023" name="Plant J.">
        <title>The genome of the king protea, Protea cynaroides.</title>
        <authorList>
            <person name="Chang J."/>
            <person name="Duong T.A."/>
            <person name="Schoeman C."/>
            <person name="Ma X."/>
            <person name="Roodt D."/>
            <person name="Barker N."/>
            <person name="Li Z."/>
            <person name="Van de Peer Y."/>
            <person name="Mizrachi E."/>
        </authorList>
    </citation>
    <scope>NUCLEOTIDE SEQUENCE</scope>
    <source>
        <tissue evidence="1">Young leaves</tissue>
    </source>
</reference>
<organism evidence="1 2">
    <name type="scientific">Protea cynaroides</name>
    <dbReference type="NCBI Taxonomy" id="273540"/>
    <lineage>
        <taxon>Eukaryota</taxon>
        <taxon>Viridiplantae</taxon>
        <taxon>Streptophyta</taxon>
        <taxon>Embryophyta</taxon>
        <taxon>Tracheophyta</taxon>
        <taxon>Spermatophyta</taxon>
        <taxon>Magnoliopsida</taxon>
        <taxon>Proteales</taxon>
        <taxon>Proteaceae</taxon>
        <taxon>Protea</taxon>
    </lineage>
</organism>
<dbReference type="EMBL" id="JAMYWD010000007">
    <property type="protein sequence ID" value="KAJ4967614.1"/>
    <property type="molecule type" value="Genomic_DNA"/>
</dbReference>
<dbReference type="AlphaFoldDB" id="A0A9Q0KBY3"/>
<accession>A0A9Q0KBY3</accession>
<sequence length="175" mass="20674">MKLGFPDSNIRLEKELKVFSAHYVVSRKYLKPRPRNDAYAFLEQFMFYFWKCHHQDLSFCLHASLRRLSLDHVWSLSTQVQEWIKLRSLRSRSYRKKDGFHRRQPNFSCFVVLLDNFLFHNLDLRSPSVADRNLLLHDSTRQFPLSLDELGSIHHLTLPLSLSPSLFLSLSGPTL</sequence>
<dbReference type="Proteomes" id="UP001141806">
    <property type="component" value="Unassembled WGS sequence"/>
</dbReference>